<evidence type="ECO:0000313" key="6">
    <source>
        <dbReference type="Proteomes" id="UP000218327"/>
    </source>
</evidence>
<dbReference type="GO" id="GO:0006637">
    <property type="term" value="P:acyl-CoA metabolic process"/>
    <property type="evidence" value="ECO:0007669"/>
    <property type="project" value="TreeGrafter"/>
</dbReference>
<dbReference type="PROSITE" id="PS51770">
    <property type="entry name" value="HOTDOG_ACOT"/>
    <property type="match status" value="1"/>
</dbReference>
<protein>
    <submittedName>
        <fullName evidence="5">Acyl-CoA thioesterase</fullName>
    </submittedName>
</protein>
<organism evidence="5 6">
    <name type="scientific">SAR86 cluster bacterium</name>
    <dbReference type="NCBI Taxonomy" id="2030880"/>
    <lineage>
        <taxon>Bacteria</taxon>
        <taxon>Pseudomonadati</taxon>
        <taxon>Pseudomonadota</taxon>
        <taxon>Gammaproteobacteria</taxon>
        <taxon>SAR86 cluster</taxon>
    </lineage>
</organism>
<comment type="caution">
    <text evidence="5">The sequence shown here is derived from an EMBL/GenBank/DDBJ whole genome shotgun (WGS) entry which is preliminary data.</text>
</comment>
<dbReference type="GO" id="GO:0052816">
    <property type="term" value="F:long-chain fatty acyl-CoA hydrolase activity"/>
    <property type="evidence" value="ECO:0007669"/>
    <property type="project" value="TreeGrafter"/>
</dbReference>
<dbReference type="InterPro" id="IPR040170">
    <property type="entry name" value="Cytosol_ACT"/>
</dbReference>
<feature type="domain" description="HotDog ACOT-type" evidence="4">
    <location>
        <begin position="11"/>
        <end position="124"/>
    </location>
</feature>
<dbReference type="InterPro" id="IPR033120">
    <property type="entry name" value="HOTDOG_ACOT"/>
</dbReference>
<proteinExistence type="inferred from homology"/>
<dbReference type="PANTHER" id="PTHR11049">
    <property type="entry name" value="ACYL COENZYME A THIOESTER HYDROLASE"/>
    <property type="match status" value="1"/>
</dbReference>
<accession>A0A2A5AUH2</accession>
<evidence type="ECO:0000256" key="1">
    <source>
        <dbReference type="ARBA" id="ARBA00010458"/>
    </source>
</evidence>
<sequence length="136" mass="14473">MSATETENIKPTGELALQTLAMPKDTNANGDIFGGWLVSQMDLAAGIASKKVTRGRSATVAIKGINFLSPVKVGATVSCFTTVVCIGRTSVQIQVDVWTSIFDIDDRSKKVADGLFVFVAIDDNGKPRKIPQQAAE</sequence>
<dbReference type="AlphaFoldDB" id="A0A2A5AUH2"/>
<dbReference type="Pfam" id="PF03061">
    <property type="entry name" value="4HBT"/>
    <property type="match status" value="1"/>
</dbReference>
<dbReference type="SUPFAM" id="SSF54637">
    <property type="entry name" value="Thioesterase/thiol ester dehydrase-isomerase"/>
    <property type="match status" value="1"/>
</dbReference>
<evidence type="ECO:0000256" key="2">
    <source>
        <dbReference type="ARBA" id="ARBA00022801"/>
    </source>
</evidence>
<reference evidence="6" key="1">
    <citation type="submission" date="2017-08" db="EMBL/GenBank/DDBJ databases">
        <title>A dynamic microbial community with high functional redundancy inhabits the cold, oxic subseafloor aquifer.</title>
        <authorList>
            <person name="Tully B.J."/>
            <person name="Wheat C.G."/>
            <person name="Glazer B.T."/>
            <person name="Huber J.A."/>
        </authorList>
    </citation>
    <scope>NUCLEOTIDE SEQUENCE [LARGE SCALE GENOMIC DNA]</scope>
</reference>
<keyword evidence="2 3" id="KW-0378">Hydrolase</keyword>
<dbReference type="Gene3D" id="3.10.129.10">
    <property type="entry name" value="Hotdog Thioesterase"/>
    <property type="match status" value="1"/>
</dbReference>
<dbReference type="CDD" id="cd03442">
    <property type="entry name" value="BFIT_BACH"/>
    <property type="match status" value="1"/>
</dbReference>
<gene>
    <name evidence="5" type="ORF">COA96_14445</name>
</gene>
<comment type="similarity">
    <text evidence="1">Belongs to the acyl coenzyme A hydrolase family.</text>
</comment>
<evidence type="ECO:0000259" key="4">
    <source>
        <dbReference type="PROSITE" id="PS51770"/>
    </source>
</evidence>
<dbReference type="EMBL" id="NVVJ01000061">
    <property type="protein sequence ID" value="PCJ22428.1"/>
    <property type="molecule type" value="Genomic_DNA"/>
</dbReference>
<evidence type="ECO:0000256" key="3">
    <source>
        <dbReference type="PROSITE-ProRule" id="PRU01106"/>
    </source>
</evidence>
<dbReference type="Proteomes" id="UP000218327">
    <property type="component" value="Unassembled WGS sequence"/>
</dbReference>
<dbReference type="GO" id="GO:0009062">
    <property type="term" value="P:fatty acid catabolic process"/>
    <property type="evidence" value="ECO:0007669"/>
    <property type="project" value="TreeGrafter"/>
</dbReference>
<dbReference type="InterPro" id="IPR029069">
    <property type="entry name" value="HotDog_dom_sf"/>
</dbReference>
<dbReference type="GO" id="GO:0005829">
    <property type="term" value="C:cytosol"/>
    <property type="evidence" value="ECO:0007669"/>
    <property type="project" value="TreeGrafter"/>
</dbReference>
<dbReference type="InterPro" id="IPR006683">
    <property type="entry name" value="Thioestr_dom"/>
</dbReference>
<dbReference type="PANTHER" id="PTHR11049:SF5">
    <property type="entry name" value="ACYL-COA THIOESTER HYDROLASE YCIA"/>
    <property type="match status" value="1"/>
</dbReference>
<evidence type="ECO:0000313" key="5">
    <source>
        <dbReference type="EMBL" id="PCJ22428.1"/>
    </source>
</evidence>
<name>A0A2A5AUH2_9GAMM</name>